<dbReference type="SUPFAM" id="SSF50939">
    <property type="entry name" value="Sialidases"/>
    <property type="match status" value="1"/>
</dbReference>
<name>A0ABZ0RGE1_9BACT</name>
<evidence type="ECO:0000313" key="1">
    <source>
        <dbReference type="EMBL" id="WPJ94163.1"/>
    </source>
</evidence>
<dbReference type="RefSeq" id="WP_319831108.1">
    <property type="nucleotide sequence ID" value="NZ_CP138858.1"/>
</dbReference>
<dbReference type="Proteomes" id="UP001324993">
    <property type="component" value="Chromosome"/>
</dbReference>
<proteinExistence type="predicted"/>
<organism evidence="1 2">
    <name type="scientific">Coraliomargarita algicola</name>
    <dbReference type="NCBI Taxonomy" id="3092156"/>
    <lineage>
        <taxon>Bacteria</taxon>
        <taxon>Pseudomonadati</taxon>
        <taxon>Verrucomicrobiota</taxon>
        <taxon>Opitutia</taxon>
        <taxon>Puniceicoccales</taxon>
        <taxon>Coraliomargaritaceae</taxon>
        <taxon>Coraliomargarita</taxon>
    </lineage>
</organism>
<dbReference type="EMBL" id="CP138858">
    <property type="protein sequence ID" value="WPJ94163.1"/>
    <property type="molecule type" value="Genomic_DNA"/>
</dbReference>
<evidence type="ECO:0000313" key="2">
    <source>
        <dbReference type="Proteomes" id="UP001324993"/>
    </source>
</evidence>
<sequence length="447" mass="50546">MAVISMNAAGGDGTVVSLAASETGVAVCCEVDSSAHAPAFTKLAADATYGCRRPHGYGLYDEVSNKTFVCWNGPGMSVMGRSYDHASQTWSPARELCHQEYYATWDYHNYPNMALAPDGHLIITWADHGADLRVIRSPQPNSMEGDWSYRVAGEDRNCYPMIMTVGERIYVFYSQTVDLKWPYRSFGYVYSDDSGLTWSDHIPTIDSQQLDPNRIDEVYGYHFSVEPAKGDEPDKIHFVWIMRGGPNGHNQGSRNVYFASFIPDSGTWRSLDQTDLGTLIDLEEMLAYCIVLDTGPIYEEKLVTRALCSWYSDGSPIVIYNKREECWIAVWNQDSGLWEHEYYQDTLAKDLERMDDGSHRLLTISPSSSVPHLLSIYQQGQKGADWTQQFQQAIPYEDGADRTWSMAFLDHSLPEVDILLSQLKKGEEQRDYSGRWPVWTVDTSGAE</sequence>
<reference evidence="1 2" key="1">
    <citation type="submission" date="2023-11" db="EMBL/GenBank/DDBJ databases">
        <title>Coraliomargarita sp. nov., isolated from marine algae.</title>
        <authorList>
            <person name="Lee J.K."/>
            <person name="Baek J.H."/>
            <person name="Kim J.M."/>
            <person name="Choi D.G."/>
            <person name="Jeon C.O."/>
        </authorList>
    </citation>
    <scope>NUCLEOTIDE SEQUENCE [LARGE SCALE GENOMIC DNA]</scope>
    <source>
        <strain evidence="1 2">J2-16</strain>
    </source>
</reference>
<dbReference type="Pfam" id="PF15892">
    <property type="entry name" value="BNR_4"/>
    <property type="match status" value="1"/>
</dbReference>
<protein>
    <submittedName>
        <fullName evidence="1">BNR-4 repeat-containing protein</fullName>
    </submittedName>
</protein>
<accession>A0ABZ0RGE1</accession>
<dbReference type="InterPro" id="IPR036278">
    <property type="entry name" value="Sialidase_sf"/>
</dbReference>
<gene>
    <name evidence="1" type="ORF">SH580_12040</name>
</gene>
<keyword evidence="2" id="KW-1185">Reference proteome</keyword>